<dbReference type="EMBL" id="CP087164">
    <property type="protein sequence ID" value="UGS36715.1"/>
    <property type="molecule type" value="Genomic_DNA"/>
</dbReference>
<dbReference type="InterPro" id="IPR015422">
    <property type="entry name" value="PyrdxlP-dep_Trfase_small"/>
</dbReference>
<dbReference type="CDD" id="cd00610">
    <property type="entry name" value="OAT_like"/>
    <property type="match status" value="1"/>
</dbReference>
<dbReference type="GO" id="GO:0047432">
    <property type="term" value="F:2,2-dialkylglycine decarboxylase (pyruvate) activity"/>
    <property type="evidence" value="ECO:0007669"/>
    <property type="project" value="UniProtKB-EC"/>
</dbReference>
<reference evidence="4" key="1">
    <citation type="journal article" date="2022" name="Int. J. Syst. Evol. Microbiol.">
        <title>Pseudomonas aegrilactucae sp. nov. and Pseudomonas morbosilactucae sp. nov., pathogens causing bacterial rot of lettuce in Japan.</title>
        <authorList>
            <person name="Sawada H."/>
            <person name="Fujikawa T."/>
            <person name="Satou M."/>
        </authorList>
    </citation>
    <scope>NUCLEOTIDE SEQUENCE</scope>
    <source>
        <strain evidence="4">0166_1</strain>
    </source>
</reference>
<dbReference type="AlphaFoldDB" id="A0A9E6XYR3"/>
<dbReference type="SUPFAM" id="SSF53383">
    <property type="entry name" value="PLP-dependent transferases"/>
    <property type="match status" value="1"/>
</dbReference>
<dbReference type="Pfam" id="PF00202">
    <property type="entry name" value="Aminotran_3"/>
    <property type="match status" value="1"/>
</dbReference>
<keyword evidence="2 3" id="KW-0663">Pyridoxal phosphate</keyword>
<accession>A0A9E6XYR3</accession>
<evidence type="ECO:0000313" key="4">
    <source>
        <dbReference type="EMBL" id="UGS36715.1"/>
    </source>
</evidence>
<evidence type="ECO:0000313" key="5">
    <source>
        <dbReference type="Proteomes" id="UP001162834"/>
    </source>
</evidence>
<evidence type="ECO:0000256" key="2">
    <source>
        <dbReference type="ARBA" id="ARBA00022898"/>
    </source>
</evidence>
<name>A0A9E6XYR3_9ACTN</name>
<dbReference type="Proteomes" id="UP001162834">
    <property type="component" value="Chromosome"/>
</dbReference>
<keyword evidence="5" id="KW-1185">Reference proteome</keyword>
<dbReference type="RefSeq" id="WP_259310781.1">
    <property type="nucleotide sequence ID" value="NZ_CP087164.1"/>
</dbReference>
<dbReference type="KEGG" id="sbae:DSM104329_03124"/>
<dbReference type="GO" id="GO:0008483">
    <property type="term" value="F:transaminase activity"/>
    <property type="evidence" value="ECO:0007669"/>
    <property type="project" value="InterPro"/>
</dbReference>
<organism evidence="4 5">
    <name type="scientific">Capillimicrobium parvum</name>
    <dbReference type="NCBI Taxonomy" id="2884022"/>
    <lineage>
        <taxon>Bacteria</taxon>
        <taxon>Bacillati</taxon>
        <taxon>Actinomycetota</taxon>
        <taxon>Thermoleophilia</taxon>
        <taxon>Solirubrobacterales</taxon>
        <taxon>Capillimicrobiaceae</taxon>
        <taxon>Capillimicrobium</taxon>
    </lineage>
</organism>
<sequence>MSDPRDLLIRYGGSFTDGVVASASGSWMQLDDGRRVLDFTAGQICATIGHNHPAVVAAIERAGRDVLHLNAWALSPPVLSLAEHLVATLPPGLERAMFLSTGAEGNEAALRMAKLATGGFEVLSLTRSWHGMTAGASSVTMSAGRRGYGPAMPGVFALPAPYAYRCPIRHCDGTCDCSCLEAGFDLFDQASVGAPAAVIAEPVLSAGGVIVPPPGYFARLAELCDERGMLLVLDECQTGLGRLGAMYGFELYDVVPDFLVLSKTLGGGVPISAMVTSAGLEERCHALGFAHVTSHVSDPLPAAAADAVLGVVVDEDLPAVARARGEQVLAGLHELHARHEVVGDVRGLGLLCGLELVTDRDTREPADELGRALTDECLRCGLSVNLVRGSSAGATNCVRMAPPLTIGAEEVGLALEIIDDALTTVTARAAVS</sequence>
<dbReference type="EC" id="4.1.1.64" evidence="4"/>
<evidence type="ECO:0000256" key="1">
    <source>
        <dbReference type="ARBA" id="ARBA00008954"/>
    </source>
</evidence>
<protein>
    <submittedName>
        <fullName evidence="4">2,2-dialkylglycine decarboxylase</fullName>
        <ecNumber evidence="4">4.1.1.64</ecNumber>
    </submittedName>
</protein>
<proteinExistence type="inferred from homology"/>
<comment type="similarity">
    <text evidence="1 3">Belongs to the class-III pyridoxal-phosphate-dependent aminotransferase family.</text>
</comment>
<dbReference type="PANTHER" id="PTHR45688">
    <property type="match status" value="1"/>
</dbReference>
<gene>
    <name evidence="4" type="primary">dgdA</name>
    <name evidence="4" type="ORF">DSM104329_03124</name>
</gene>
<dbReference type="Gene3D" id="3.40.640.10">
    <property type="entry name" value="Type I PLP-dependent aspartate aminotransferase-like (Major domain)"/>
    <property type="match status" value="1"/>
</dbReference>
<evidence type="ECO:0000256" key="3">
    <source>
        <dbReference type="RuleBase" id="RU003560"/>
    </source>
</evidence>
<dbReference type="InterPro" id="IPR005814">
    <property type="entry name" value="Aminotrans_3"/>
</dbReference>
<keyword evidence="4" id="KW-0456">Lyase</keyword>
<dbReference type="InterPro" id="IPR015421">
    <property type="entry name" value="PyrdxlP-dep_Trfase_major"/>
</dbReference>
<dbReference type="PIRSF" id="PIRSF000521">
    <property type="entry name" value="Transaminase_4ab_Lys_Orn"/>
    <property type="match status" value="1"/>
</dbReference>
<dbReference type="PANTHER" id="PTHR45688:SF13">
    <property type="entry name" value="ALANINE--GLYOXYLATE AMINOTRANSFERASE 2-LIKE"/>
    <property type="match status" value="1"/>
</dbReference>
<dbReference type="Gene3D" id="3.90.1150.10">
    <property type="entry name" value="Aspartate Aminotransferase, domain 1"/>
    <property type="match status" value="1"/>
</dbReference>
<dbReference type="InterPro" id="IPR015424">
    <property type="entry name" value="PyrdxlP-dep_Trfase"/>
</dbReference>
<dbReference type="GO" id="GO:0030170">
    <property type="term" value="F:pyridoxal phosphate binding"/>
    <property type="evidence" value="ECO:0007669"/>
    <property type="project" value="InterPro"/>
</dbReference>